<proteinExistence type="predicted"/>
<accession>A0AA92EB00</accession>
<reference evidence="2 3" key="1">
    <citation type="submission" date="2019-04" db="EMBL/GenBank/DDBJ databases">
        <title>Complete Genome of UW386 and Higher Quality Genome of UW700.</title>
        <authorList>
            <person name="Jacobs J."/>
            <person name="Perez A."/>
            <person name="Steidl O."/>
            <person name="Allen C."/>
        </authorList>
    </citation>
    <scope>NUCLEOTIDE SEQUENCE [LARGE SCALE GENOMIC DNA]</scope>
    <source>
        <strain evidence="2 3">UW386</strain>
    </source>
</reference>
<gene>
    <name evidence="2" type="ORF">E7Z57_00015</name>
</gene>
<dbReference type="Proteomes" id="UP000310553">
    <property type="component" value="Chromosome"/>
</dbReference>
<protein>
    <submittedName>
        <fullName evidence="2">Uncharacterized protein</fullName>
    </submittedName>
</protein>
<name>A0AA92EB00_RALSL</name>
<organism evidence="2 3">
    <name type="scientific">Ralstonia solanacearum</name>
    <name type="common">Pseudomonas solanacearum</name>
    <dbReference type="NCBI Taxonomy" id="305"/>
    <lineage>
        <taxon>Bacteria</taxon>
        <taxon>Pseudomonadati</taxon>
        <taxon>Pseudomonadota</taxon>
        <taxon>Betaproteobacteria</taxon>
        <taxon>Burkholderiales</taxon>
        <taxon>Burkholderiaceae</taxon>
        <taxon>Ralstonia</taxon>
        <taxon>Ralstonia solanacearum species complex</taxon>
    </lineage>
</organism>
<feature type="region of interest" description="Disordered" evidence="1">
    <location>
        <begin position="1"/>
        <end position="75"/>
    </location>
</feature>
<feature type="compositionally biased region" description="Basic and acidic residues" evidence="1">
    <location>
        <begin position="55"/>
        <end position="66"/>
    </location>
</feature>
<sequence>MSTMSNQKAQPPRPGSVPERSRVSRPGGGKRPVAPAVPSESAVGEEDPGDFEAASLRREPGDEARKPPPGSGRKP</sequence>
<dbReference type="EMBL" id="CP039339">
    <property type="protein sequence ID" value="QCX47638.1"/>
    <property type="molecule type" value="Genomic_DNA"/>
</dbReference>
<evidence type="ECO:0000256" key="1">
    <source>
        <dbReference type="SAM" id="MobiDB-lite"/>
    </source>
</evidence>
<dbReference type="AlphaFoldDB" id="A0AA92EB00"/>
<evidence type="ECO:0000313" key="3">
    <source>
        <dbReference type="Proteomes" id="UP000310553"/>
    </source>
</evidence>
<evidence type="ECO:0000313" key="2">
    <source>
        <dbReference type="EMBL" id="QCX47638.1"/>
    </source>
</evidence>